<proteinExistence type="predicted"/>
<keyword evidence="4" id="KW-1185">Reference proteome</keyword>
<comment type="caution">
    <text evidence="3">The sequence shown here is derived from an EMBL/GenBank/DDBJ whole genome shotgun (WGS) entry which is preliminary data.</text>
</comment>
<reference evidence="3" key="1">
    <citation type="submission" date="2020-09" db="EMBL/GenBank/DDBJ databases">
        <title>Secondary metabolite and genome analysis of marine Streptomyces chumphonensis KK1-2T.</title>
        <authorList>
            <person name="Phongsopitanun W."/>
            <person name="Kanchanasin P."/>
            <person name="Pittayakhajonwut P."/>
            <person name="Suwanborirux K."/>
            <person name="Tanasupawat S."/>
        </authorList>
    </citation>
    <scope>NUCLEOTIDE SEQUENCE</scope>
    <source>
        <strain evidence="3">KK1-2</strain>
    </source>
</reference>
<evidence type="ECO:0000313" key="3">
    <source>
        <dbReference type="EMBL" id="MBD3930541.1"/>
    </source>
</evidence>
<dbReference type="EMBL" id="JACXYU010000001">
    <property type="protein sequence ID" value="MBD3930541.1"/>
    <property type="molecule type" value="Genomic_DNA"/>
</dbReference>
<protein>
    <recommendedName>
        <fullName evidence="5">Lipoprotein</fullName>
    </recommendedName>
</protein>
<dbReference type="Proteomes" id="UP000632289">
    <property type="component" value="Unassembled WGS sequence"/>
</dbReference>
<name>A0A927IBT0_9ACTN</name>
<accession>A0A927IBT0</accession>
<evidence type="ECO:0000256" key="1">
    <source>
        <dbReference type="SAM" id="MobiDB-lite"/>
    </source>
</evidence>
<feature type="chain" id="PRO_5038381515" description="Lipoprotein" evidence="2">
    <location>
        <begin position="28"/>
        <end position="234"/>
    </location>
</feature>
<evidence type="ECO:0008006" key="5">
    <source>
        <dbReference type="Google" id="ProtNLM"/>
    </source>
</evidence>
<evidence type="ECO:0000256" key="2">
    <source>
        <dbReference type="SAM" id="SignalP"/>
    </source>
</evidence>
<dbReference type="RefSeq" id="WP_191207808.1">
    <property type="nucleotide sequence ID" value="NZ_BAABKL010000039.1"/>
</dbReference>
<feature type="signal peptide" evidence="2">
    <location>
        <begin position="1"/>
        <end position="27"/>
    </location>
</feature>
<dbReference type="PROSITE" id="PS51257">
    <property type="entry name" value="PROKAR_LIPOPROTEIN"/>
    <property type="match status" value="1"/>
</dbReference>
<gene>
    <name evidence="3" type="ORF">IF129_02985</name>
</gene>
<keyword evidence="2" id="KW-0732">Signal</keyword>
<sequence length="234" mass="25265">MARHGYGRRTRLFHRLWAAVTAGGLLAALAGCSDGPDTAAPAEDERPPASSSPSPSASPEEAIEDLDDLRVFCYEHQRGGQGWDQAAEYTGPGPHPIVVHVLQDRSDVEFDADVEDGYGTYEKWLPKTPEEARLVACARGRETEERIGTCEYSDRVAALEGEAYPLHAQPFEVTVHELRTGREVTSFDVESGETCPGLIETEGILGEEPALVYASFPGAAVDDLLADLVDGPAR</sequence>
<evidence type="ECO:0000313" key="4">
    <source>
        <dbReference type="Proteomes" id="UP000632289"/>
    </source>
</evidence>
<dbReference type="AlphaFoldDB" id="A0A927IBT0"/>
<organism evidence="3 4">
    <name type="scientific">Streptomyces chumphonensis</name>
    <dbReference type="NCBI Taxonomy" id="1214925"/>
    <lineage>
        <taxon>Bacteria</taxon>
        <taxon>Bacillati</taxon>
        <taxon>Actinomycetota</taxon>
        <taxon>Actinomycetes</taxon>
        <taxon>Kitasatosporales</taxon>
        <taxon>Streptomycetaceae</taxon>
        <taxon>Streptomyces</taxon>
    </lineage>
</organism>
<feature type="compositionally biased region" description="Low complexity" evidence="1">
    <location>
        <begin position="48"/>
        <end position="60"/>
    </location>
</feature>
<feature type="region of interest" description="Disordered" evidence="1">
    <location>
        <begin position="36"/>
        <end position="61"/>
    </location>
</feature>